<keyword evidence="1" id="KW-0732">Signal</keyword>
<feature type="signal peptide" evidence="1">
    <location>
        <begin position="1"/>
        <end position="21"/>
    </location>
</feature>
<name>A0A7V8V6J6_9BACT</name>
<feature type="domain" description="Calcineurin-like phosphoesterase" evidence="2">
    <location>
        <begin position="34"/>
        <end position="225"/>
    </location>
</feature>
<accession>A0A7V8V6J6</accession>
<gene>
    <name evidence="3" type="ORF">HOV93_30560</name>
</gene>
<dbReference type="SUPFAM" id="SSF56300">
    <property type="entry name" value="Metallo-dependent phosphatases"/>
    <property type="match status" value="1"/>
</dbReference>
<keyword evidence="4" id="KW-1185">Reference proteome</keyword>
<dbReference type="AlphaFoldDB" id="A0A7V8V6J6"/>
<organism evidence="3 4">
    <name type="scientific">Bremerella alba</name>
    <dbReference type="NCBI Taxonomy" id="980252"/>
    <lineage>
        <taxon>Bacteria</taxon>
        <taxon>Pseudomonadati</taxon>
        <taxon>Planctomycetota</taxon>
        <taxon>Planctomycetia</taxon>
        <taxon>Pirellulales</taxon>
        <taxon>Pirellulaceae</taxon>
        <taxon>Bremerella</taxon>
    </lineage>
</organism>
<evidence type="ECO:0000259" key="2">
    <source>
        <dbReference type="Pfam" id="PF00149"/>
    </source>
</evidence>
<dbReference type="InterPro" id="IPR004843">
    <property type="entry name" value="Calcineurin-like_PHP"/>
</dbReference>
<comment type="caution">
    <text evidence="3">The sequence shown here is derived from an EMBL/GenBank/DDBJ whole genome shotgun (WGS) entry which is preliminary data.</text>
</comment>
<sequence>MSMPLASLLIFSIVFVQQVRAQDTLPATPDGTFSIVVIPDTQSYQRDASRPGENARVNPIFSRHIDWITQNLEQHNISFVSHVGDIVDRNTPQQWECAQKCMDRLHGRVPYGISVGNHDMTRAGDSSLFQQTFPASRFDSMPWYGGSYEPVDSLPGHCTNNANSFQLFSAEGIDFLFLHLECNAPDHVLAWADGVLEQHADRKAIVTTHMGLGPLELPTNGEDYIHATKGRMKWKKTHGDNGNTPEQMWQKCFRKHSNLILICCGDQSRTQSMHLESVGIHGNTVHQALSDYSTGWLRLYRFHPKDNLITAWSFDPQSEKLCEEGRYAKSRSLNQFSMKVPLLDATLTNSKN</sequence>
<evidence type="ECO:0000313" key="3">
    <source>
        <dbReference type="EMBL" id="MBA2115870.1"/>
    </source>
</evidence>
<dbReference type="GO" id="GO:0016787">
    <property type="term" value="F:hydrolase activity"/>
    <property type="evidence" value="ECO:0007669"/>
    <property type="project" value="InterPro"/>
</dbReference>
<dbReference type="PANTHER" id="PTHR43143">
    <property type="entry name" value="METALLOPHOSPHOESTERASE, CALCINEURIN SUPERFAMILY"/>
    <property type="match status" value="1"/>
</dbReference>
<evidence type="ECO:0000313" key="4">
    <source>
        <dbReference type="Proteomes" id="UP000551616"/>
    </source>
</evidence>
<dbReference type="Pfam" id="PF00149">
    <property type="entry name" value="Metallophos"/>
    <property type="match status" value="1"/>
</dbReference>
<dbReference type="InterPro" id="IPR051918">
    <property type="entry name" value="STPP_CPPED1"/>
</dbReference>
<reference evidence="3 4" key="1">
    <citation type="submission" date="2020-05" db="EMBL/GenBank/DDBJ databases">
        <title>Bremerella alba sp. nov., a novel planctomycete isolated from the surface of the macroalga Fucus spiralis.</title>
        <authorList>
            <person name="Godinho O."/>
            <person name="Botelho R."/>
            <person name="Albuquerque L."/>
            <person name="Wiegand S."/>
            <person name="Da Costa M.S."/>
            <person name="Lobo-Da-Cunha A."/>
            <person name="Jogler C."/>
            <person name="Lage O.M."/>
        </authorList>
    </citation>
    <scope>NUCLEOTIDE SEQUENCE [LARGE SCALE GENOMIC DNA]</scope>
    <source>
        <strain evidence="3 4">FF15</strain>
    </source>
</reference>
<dbReference type="Proteomes" id="UP000551616">
    <property type="component" value="Unassembled WGS sequence"/>
</dbReference>
<evidence type="ECO:0000256" key="1">
    <source>
        <dbReference type="SAM" id="SignalP"/>
    </source>
</evidence>
<dbReference type="EMBL" id="JABRWO010000008">
    <property type="protein sequence ID" value="MBA2115870.1"/>
    <property type="molecule type" value="Genomic_DNA"/>
</dbReference>
<protein>
    <recommendedName>
        <fullName evidence="2">Calcineurin-like phosphoesterase domain-containing protein</fullName>
    </recommendedName>
</protein>
<feature type="chain" id="PRO_5031160347" description="Calcineurin-like phosphoesterase domain-containing protein" evidence="1">
    <location>
        <begin position="22"/>
        <end position="352"/>
    </location>
</feature>
<dbReference type="PANTHER" id="PTHR43143:SF5">
    <property type="entry name" value="SECRETED PROTEIN"/>
    <property type="match status" value="1"/>
</dbReference>
<dbReference type="Gene3D" id="3.60.21.10">
    <property type="match status" value="1"/>
</dbReference>
<dbReference type="InterPro" id="IPR029052">
    <property type="entry name" value="Metallo-depent_PP-like"/>
</dbReference>
<proteinExistence type="predicted"/>